<dbReference type="GO" id="GO:0022904">
    <property type="term" value="P:respiratory electron transport chain"/>
    <property type="evidence" value="ECO:0007669"/>
    <property type="project" value="TreeGrafter"/>
</dbReference>
<evidence type="ECO:0000259" key="3">
    <source>
        <dbReference type="PROSITE" id="PS50855"/>
    </source>
</evidence>
<dbReference type="GO" id="GO:0004129">
    <property type="term" value="F:cytochrome-c oxidase activity"/>
    <property type="evidence" value="ECO:0007669"/>
    <property type="project" value="InterPro"/>
</dbReference>
<keyword evidence="5" id="KW-1185">Reference proteome</keyword>
<dbReference type="PANTHER" id="PTHR10422">
    <property type="entry name" value="CYTOCHROME C OXIDASE SUBUNIT 1"/>
    <property type="match status" value="1"/>
</dbReference>
<dbReference type="SUPFAM" id="SSF81442">
    <property type="entry name" value="Cytochrome c oxidase subunit I-like"/>
    <property type="match status" value="1"/>
</dbReference>
<dbReference type="AlphaFoldDB" id="A0A368LFD3"/>
<feature type="non-terminal residue" evidence="4">
    <location>
        <position position="69"/>
    </location>
</feature>
<evidence type="ECO:0000313" key="5">
    <source>
        <dbReference type="Proteomes" id="UP000252479"/>
    </source>
</evidence>
<dbReference type="PANTHER" id="PTHR10422:SF18">
    <property type="entry name" value="CYTOCHROME C OXIDASE SUBUNIT 1"/>
    <property type="match status" value="1"/>
</dbReference>
<dbReference type="InterPro" id="IPR000883">
    <property type="entry name" value="Cyt_C_Oxase_1"/>
</dbReference>
<evidence type="ECO:0000256" key="2">
    <source>
        <dbReference type="SAM" id="Phobius"/>
    </source>
</evidence>
<dbReference type="Gene3D" id="1.20.210.10">
    <property type="entry name" value="Cytochrome c oxidase-like, subunit I domain"/>
    <property type="match status" value="1"/>
</dbReference>
<dbReference type="GO" id="GO:0015990">
    <property type="term" value="P:electron transport coupled proton transport"/>
    <property type="evidence" value="ECO:0007669"/>
    <property type="project" value="TreeGrafter"/>
</dbReference>
<reference evidence="4 5" key="1">
    <citation type="journal article" date="2017" name="Elife">
        <title>Extensive horizontal gene transfer in cheese-associated bacteria.</title>
        <authorList>
            <person name="Bonham K.S."/>
            <person name="Wolfe B.E."/>
            <person name="Dutton R.J."/>
        </authorList>
    </citation>
    <scope>NUCLEOTIDE SEQUENCE [LARGE SCALE GENOMIC DNA]</scope>
    <source>
        <strain evidence="4 5">JB196</strain>
    </source>
</reference>
<dbReference type="GO" id="GO:0016020">
    <property type="term" value="C:membrane"/>
    <property type="evidence" value="ECO:0007669"/>
    <property type="project" value="InterPro"/>
</dbReference>
<keyword evidence="2" id="KW-1133">Transmembrane helix</keyword>
<dbReference type="PRINTS" id="PR01165">
    <property type="entry name" value="CYCOXIDASEI"/>
</dbReference>
<sequence>AFWMYLFGSLIAVSGFLTPQGAASFGWTAYAPLSNTTFTPGAGGNLWVLGLALQGIGTILGSVNFITTI</sequence>
<keyword evidence="1" id="KW-0679">Respiratory chain</keyword>
<dbReference type="Proteomes" id="UP000252479">
    <property type="component" value="Unassembled WGS sequence"/>
</dbReference>
<feature type="non-terminal residue" evidence="4">
    <location>
        <position position="1"/>
    </location>
</feature>
<dbReference type="EMBL" id="QPGL01000028">
    <property type="protein sequence ID" value="RCS67668.1"/>
    <property type="molecule type" value="Genomic_DNA"/>
</dbReference>
<gene>
    <name evidence="4" type="ORF">CIK83_18395</name>
</gene>
<dbReference type="PROSITE" id="PS50855">
    <property type="entry name" value="COX1"/>
    <property type="match status" value="1"/>
</dbReference>
<keyword evidence="2" id="KW-0812">Transmembrane</keyword>
<dbReference type="GO" id="GO:0020037">
    <property type="term" value="F:heme binding"/>
    <property type="evidence" value="ECO:0007669"/>
    <property type="project" value="InterPro"/>
</dbReference>
<keyword evidence="1" id="KW-0249">Electron transport</keyword>
<protein>
    <submittedName>
        <fullName evidence="4">Cytochrome ubiquinol oxidase subunit I</fullName>
    </submittedName>
</protein>
<evidence type="ECO:0000313" key="4">
    <source>
        <dbReference type="EMBL" id="RCS67668.1"/>
    </source>
</evidence>
<dbReference type="Pfam" id="PF00115">
    <property type="entry name" value="COX1"/>
    <property type="match status" value="1"/>
</dbReference>
<dbReference type="InterPro" id="IPR023616">
    <property type="entry name" value="Cyt_c_oxase-like_su1_dom"/>
</dbReference>
<proteinExistence type="predicted"/>
<comment type="caution">
    <text evidence="4">The sequence shown here is derived from an EMBL/GenBank/DDBJ whole genome shotgun (WGS) entry which is preliminary data.</text>
</comment>
<keyword evidence="1" id="KW-0813">Transport</keyword>
<evidence type="ECO:0000256" key="1">
    <source>
        <dbReference type="ARBA" id="ARBA00022660"/>
    </source>
</evidence>
<feature type="domain" description="Cytochrome oxidase subunit I profile" evidence="3">
    <location>
        <begin position="1"/>
        <end position="69"/>
    </location>
</feature>
<accession>A0A368LFD3</accession>
<feature type="transmembrane region" description="Helical" evidence="2">
    <location>
        <begin position="46"/>
        <end position="66"/>
    </location>
</feature>
<dbReference type="InterPro" id="IPR036927">
    <property type="entry name" value="Cyt_c_oxase-like_su1_sf"/>
</dbReference>
<dbReference type="GO" id="GO:0009060">
    <property type="term" value="P:aerobic respiration"/>
    <property type="evidence" value="ECO:0007669"/>
    <property type="project" value="InterPro"/>
</dbReference>
<organism evidence="4 5">
    <name type="scientific">Vibrio casei</name>
    <dbReference type="NCBI Taxonomy" id="673372"/>
    <lineage>
        <taxon>Bacteria</taxon>
        <taxon>Pseudomonadati</taxon>
        <taxon>Pseudomonadota</taxon>
        <taxon>Gammaproteobacteria</taxon>
        <taxon>Vibrionales</taxon>
        <taxon>Vibrionaceae</taxon>
        <taxon>Vibrio</taxon>
    </lineage>
</organism>
<name>A0A368LFD3_9VIBR</name>
<keyword evidence="2" id="KW-0472">Membrane</keyword>